<dbReference type="AlphaFoldDB" id="B7KHM6"/>
<evidence type="ECO:0000256" key="1">
    <source>
        <dbReference type="SAM" id="Phobius"/>
    </source>
</evidence>
<dbReference type="HOGENOM" id="CLU_147394_1_0_3"/>
<keyword evidence="3" id="KW-1185">Reference proteome</keyword>
<dbReference type="OrthoDB" id="424854at2"/>
<reference evidence="3" key="1">
    <citation type="journal article" date="2011" name="MBio">
        <title>Novel metabolic attributes of the genus Cyanothece, comprising a group of unicellular nitrogen-fixing Cyanobacteria.</title>
        <authorList>
            <person name="Bandyopadhyay A."/>
            <person name="Elvitigala T."/>
            <person name="Welsh E."/>
            <person name="Stockel J."/>
            <person name="Liberton M."/>
            <person name="Min H."/>
            <person name="Sherman L.A."/>
            <person name="Pakrasi H.B."/>
        </authorList>
    </citation>
    <scope>NUCLEOTIDE SEQUENCE [LARGE SCALE GENOMIC DNA]</scope>
    <source>
        <strain evidence="3">PCC 7424</strain>
    </source>
</reference>
<dbReference type="InterPro" id="IPR013417">
    <property type="entry name" value="CHP02588"/>
</dbReference>
<dbReference type="KEGG" id="cyc:PCC7424_2299"/>
<name>B7KHM6_GLOC7</name>
<accession>B7KHM6</accession>
<keyword evidence="1" id="KW-0812">Transmembrane</keyword>
<dbReference type="RefSeq" id="WP_015954325.1">
    <property type="nucleotide sequence ID" value="NC_011729.1"/>
</dbReference>
<evidence type="ECO:0008006" key="4">
    <source>
        <dbReference type="Google" id="ProtNLM"/>
    </source>
</evidence>
<feature type="transmembrane region" description="Helical" evidence="1">
    <location>
        <begin position="21"/>
        <end position="45"/>
    </location>
</feature>
<dbReference type="eggNOG" id="COG1572">
    <property type="taxonomic scope" value="Bacteria"/>
</dbReference>
<proteinExistence type="predicted"/>
<gene>
    <name evidence="2" type="ordered locus">PCC7424_2299</name>
</gene>
<evidence type="ECO:0000313" key="3">
    <source>
        <dbReference type="Proteomes" id="UP000002384"/>
    </source>
</evidence>
<dbReference type="STRING" id="65393.PCC7424_2299"/>
<evidence type="ECO:0000313" key="2">
    <source>
        <dbReference type="EMBL" id="ACK70721.1"/>
    </source>
</evidence>
<dbReference type="Proteomes" id="UP000002384">
    <property type="component" value="Chromosome"/>
</dbReference>
<keyword evidence="1" id="KW-1133">Transmembrane helix</keyword>
<sequence>MNKKADTYPSKKSKFRHHLPAEWVTFSVACLIVMILVGLVLYTWITQEDKPPILSVSSPQSIREVQGQYYVPFTVKNTGGGTAESVQVTGELILDERIEESGEQQIDFLSGGETKEGAFIFSHNPQKGKLVLRVASYKLP</sequence>
<keyword evidence="1" id="KW-0472">Membrane</keyword>
<dbReference type="NCBIfam" id="TIGR02588">
    <property type="entry name" value="TIGR02588 family protein"/>
    <property type="match status" value="1"/>
</dbReference>
<dbReference type="EMBL" id="CP001291">
    <property type="protein sequence ID" value="ACK70721.1"/>
    <property type="molecule type" value="Genomic_DNA"/>
</dbReference>
<organism evidence="2 3">
    <name type="scientific">Gloeothece citriformis (strain PCC 7424)</name>
    <name type="common">Cyanothece sp. (strain PCC 7424)</name>
    <dbReference type="NCBI Taxonomy" id="65393"/>
    <lineage>
        <taxon>Bacteria</taxon>
        <taxon>Bacillati</taxon>
        <taxon>Cyanobacteriota</taxon>
        <taxon>Cyanophyceae</taxon>
        <taxon>Oscillatoriophycideae</taxon>
        <taxon>Chroococcales</taxon>
        <taxon>Aphanothecaceae</taxon>
        <taxon>Gloeothece</taxon>
        <taxon>Gloeothece citriformis</taxon>
    </lineage>
</organism>
<protein>
    <recommendedName>
        <fullName evidence="4">TIGR02588 family protein</fullName>
    </recommendedName>
</protein>